<name>A0A518DCV0_9BACT</name>
<accession>A0A518DCV0</accession>
<keyword evidence="4" id="KW-0949">S-adenosyl-L-methionine</keyword>
<dbReference type="PANTHER" id="PTHR43667:SF1">
    <property type="entry name" value="CYCLOPROPANE-FATTY-ACYL-PHOSPHOLIPID SYNTHASE"/>
    <property type="match status" value="1"/>
</dbReference>
<dbReference type="Gene3D" id="3.40.50.150">
    <property type="entry name" value="Vaccinia Virus protein VP39"/>
    <property type="match status" value="1"/>
</dbReference>
<reference evidence="6 7" key="1">
    <citation type="submission" date="2019-02" db="EMBL/GenBank/DDBJ databases">
        <title>Deep-cultivation of Planctomycetes and their phenomic and genomic characterization uncovers novel biology.</title>
        <authorList>
            <person name="Wiegand S."/>
            <person name="Jogler M."/>
            <person name="Boedeker C."/>
            <person name="Pinto D."/>
            <person name="Vollmers J."/>
            <person name="Rivas-Marin E."/>
            <person name="Kohn T."/>
            <person name="Peeters S.H."/>
            <person name="Heuer A."/>
            <person name="Rast P."/>
            <person name="Oberbeckmann S."/>
            <person name="Bunk B."/>
            <person name="Jeske O."/>
            <person name="Meyerdierks A."/>
            <person name="Storesund J.E."/>
            <person name="Kallscheuer N."/>
            <person name="Luecker S."/>
            <person name="Lage O.M."/>
            <person name="Pohl T."/>
            <person name="Merkel B.J."/>
            <person name="Hornburger P."/>
            <person name="Mueller R.-W."/>
            <person name="Bruemmer F."/>
            <person name="Labrenz M."/>
            <person name="Spormann A.M."/>
            <person name="Op den Camp H."/>
            <person name="Overmann J."/>
            <person name="Amann R."/>
            <person name="Jetten M.S.M."/>
            <person name="Mascher T."/>
            <person name="Medema M.H."/>
            <person name="Devos D.P."/>
            <person name="Kaster A.-K."/>
            <person name="Ovreas L."/>
            <person name="Rohde M."/>
            <person name="Galperin M.Y."/>
            <person name="Jogler C."/>
        </authorList>
    </citation>
    <scope>NUCLEOTIDE SEQUENCE [LARGE SCALE GENOMIC DNA]</scope>
    <source>
        <strain evidence="6 7">Pla175</strain>
    </source>
</reference>
<dbReference type="KEGG" id="pnd:Pla175_26430"/>
<dbReference type="GO" id="GO:0006629">
    <property type="term" value="P:lipid metabolic process"/>
    <property type="evidence" value="ECO:0007669"/>
    <property type="project" value="UniProtKB-KW"/>
</dbReference>
<keyword evidence="2 6" id="KW-0489">Methyltransferase</keyword>
<dbReference type="PANTHER" id="PTHR43667">
    <property type="entry name" value="CYCLOPROPANE-FATTY-ACYL-PHOSPHOLIPID SYNTHASE"/>
    <property type="match status" value="1"/>
</dbReference>
<keyword evidence="3 6" id="KW-0808">Transferase</keyword>
<organism evidence="6 7">
    <name type="scientific">Pirellulimonas nuda</name>
    <dbReference type="NCBI Taxonomy" id="2528009"/>
    <lineage>
        <taxon>Bacteria</taxon>
        <taxon>Pseudomonadati</taxon>
        <taxon>Planctomycetota</taxon>
        <taxon>Planctomycetia</taxon>
        <taxon>Pirellulales</taxon>
        <taxon>Lacipirellulaceae</taxon>
        <taxon>Pirellulimonas</taxon>
    </lineage>
</organism>
<evidence type="ECO:0000256" key="4">
    <source>
        <dbReference type="ARBA" id="ARBA00022691"/>
    </source>
</evidence>
<dbReference type="Pfam" id="PF02353">
    <property type="entry name" value="CMAS"/>
    <property type="match status" value="1"/>
</dbReference>
<sequence>MLRYLLFPVETITYGPSYGWIRLMVRSPRPLDPDEVWERITGRLPPAFDWLRKNYPPTFMRSLLIAGKMRQAHVRGIAAHYDVSNAFYELFLDSKYMFYTCADFPTGRETIEEAQAIKADHLVSLIDPKPGERILELGCGWGAMLKRIYEETHDKANLHGFTLSQEQVAYNGDNNGFNVEFRDFIKTDYPAEHYDKIYSIGAWEHVRPKDIFPLMQKLHGALKPGGRLVQHFFCRNEKRIPTTAVAGQVFFPGSLNSAYADHVKWNEAAGFTITQRSIHDYRPTLRAWFENLVANRDRAIELVGVETYNRYLVFFPSAYRYFDDGVGMLVRWVMQKR</sequence>
<protein>
    <submittedName>
        <fullName evidence="6">Hydroxymycolate synthase MmaA4</fullName>
        <ecNumber evidence="6">2.1.1.-</ecNumber>
    </submittedName>
</protein>
<dbReference type="GO" id="GO:0008168">
    <property type="term" value="F:methyltransferase activity"/>
    <property type="evidence" value="ECO:0007669"/>
    <property type="project" value="UniProtKB-KW"/>
</dbReference>
<dbReference type="EC" id="2.1.1.-" evidence="6"/>
<evidence type="ECO:0000256" key="2">
    <source>
        <dbReference type="ARBA" id="ARBA00022603"/>
    </source>
</evidence>
<evidence type="ECO:0000313" key="6">
    <source>
        <dbReference type="EMBL" id="QDU89256.1"/>
    </source>
</evidence>
<dbReference type="AlphaFoldDB" id="A0A518DCV0"/>
<gene>
    <name evidence="6" type="primary">cmaA</name>
    <name evidence="6" type="ORF">Pla175_26430</name>
</gene>
<dbReference type="RefSeq" id="WP_145285422.1">
    <property type="nucleotide sequence ID" value="NZ_CP036291.1"/>
</dbReference>
<dbReference type="SUPFAM" id="SSF53335">
    <property type="entry name" value="S-adenosyl-L-methionine-dependent methyltransferases"/>
    <property type="match status" value="1"/>
</dbReference>
<keyword evidence="7" id="KW-1185">Reference proteome</keyword>
<dbReference type="Proteomes" id="UP000317429">
    <property type="component" value="Chromosome"/>
</dbReference>
<dbReference type="OrthoDB" id="43862at2"/>
<comment type="similarity">
    <text evidence="1">Belongs to the CFA/CMAS family.</text>
</comment>
<keyword evidence="5" id="KW-0443">Lipid metabolism</keyword>
<dbReference type="EMBL" id="CP036291">
    <property type="protein sequence ID" value="QDU89256.1"/>
    <property type="molecule type" value="Genomic_DNA"/>
</dbReference>
<dbReference type="CDD" id="cd02440">
    <property type="entry name" value="AdoMet_MTases"/>
    <property type="match status" value="1"/>
</dbReference>
<evidence type="ECO:0000313" key="7">
    <source>
        <dbReference type="Proteomes" id="UP000317429"/>
    </source>
</evidence>
<dbReference type="GO" id="GO:0032259">
    <property type="term" value="P:methylation"/>
    <property type="evidence" value="ECO:0007669"/>
    <property type="project" value="UniProtKB-KW"/>
</dbReference>
<evidence type="ECO:0000256" key="1">
    <source>
        <dbReference type="ARBA" id="ARBA00010815"/>
    </source>
</evidence>
<dbReference type="InterPro" id="IPR029063">
    <property type="entry name" value="SAM-dependent_MTases_sf"/>
</dbReference>
<dbReference type="InterPro" id="IPR050723">
    <property type="entry name" value="CFA/CMAS"/>
</dbReference>
<evidence type="ECO:0000256" key="3">
    <source>
        <dbReference type="ARBA" id="ARBA00022679"/>
    </source>
</evidence>
<evidence type="ECO:0000256" key="5">
    <source>
        <dbReference type="ARBA" id="ARBA00023098"/>
    </source>
</evidence>
<proteinExistence type="inferred from homology"/>